<dbReference type="RefSeq" id="WP_199466160.1">
    <property type="nucleotide sequence ID" value="NZ_JAEMNX010000001.1"/>
</dbReference>
<organism evidence="4 5">
    <name type="scientific">Marinomonas transparens</name>
    <dbReference type="NCBI Taxonomy" id="2795388"/>
    <lineage>
        <taxon>Bacteria</taxon>
        <taxon>Pseudomonadati</taxon>
        <taxon>Pseudomonadota</taxon>
        <taxon>Gammaproteobacteria</taxon>
        <taxon>Oceanospirillales</taxon>
        <taxon>Oceanospirillaceae</taxon>
        <taxon>Marinomonas</taxon>
    </lineage>
</organism>
<dbReference type="GO" id="GO:0005737">
    <property type="term" value="C:cytoplasm"/>
    <property type="evidence" value="ECO:0007669"/>
    <property type="project" value="TreeGrafter"/>
</dbReference>
<feature type="transmembrane region" description="Helical" evidence="2">
    <location>
        <begin position="12"/>
        <end position="29"/>
    </location>
</feature>
<evidence type="ECO:0000313" key="5">
    <source>
        <dbReference type="Proteomes" id="UP000628710"/>
    </source>
</evidence>
<dbReference type="SUPFAM" id="SSF51905">
    <property type="entry name" value="FAD/NAD(P)-binding domain"/>
    <property type="match status" value="1"/>
</dbReference>
<keyword evidence="2" id="KW-1133">Transmembrane helix</keyword>
<dbReference type="PANTHER" id="PTHR13847">
    <property type="entry name" value="SARCOSINE DEHYDROGENASE-RELATED"/>
    <property type="match status" value="1"/>
</dbReference>
<dbReference type="GO" id="GO:0016491">
    <property type="term" value="F:oxidoreductase activity"/>
    <property type="evidence" value="ECO:0007669"/>
    <property type="project" value="UniProtKB-KW"/>
</dbReference>
<protein>
    <submittedName>
        <fullName evidence="4">FAD-binding oxidoreductase</fullName>
    </submittedName>
</protein>
<proteinExistence type="predicted"/>
<reference evidence="4" key="1">
    <citation type="submission" date="2020-12" db="EMBL/GenBank/DDBJ databases">
        <title>Marinomonas arctica sp. nov., a psychrotolerant bacterium isolated from the Arctic.</title>
        <authorList>
            <person name="Zhang Y."/>
        </authorList>
    </citation>
    <scope>NUCLEOTIDE SEQUENCE</scope>
    <source>
        <strain evidence="4">C1424</strain>
    </source>
</reference>
<keyword evidence="5" id="KW-1185">Reference proteome</keyword>
<dbReference type="InterPro" id="IPR006076">
    <property type="entry name" value="FAD-dep_OxRdtase"/>
</dbReference>
<dbReference type="Proteomes" id="UP000628710">
    <property type="component" value="Unassembled WGS sequence"/>
</dbReference>
<dbReference type="Gene3D" id="3.30.9.10">
    <property type="entry name" value="D-Amino Acid Oxidase, subunit A, domain 2"/>
    <property type="match status" value="1"/>
</dbReference>
<dbReference type="PANTHER" id="PTHR13847:SF289">
    <property type="entry name" value="GLYCINE OXIDASE"/>
    <property type="match status" value="1"/>
</dbReference>
<evidence type="ECO:0000256" key="2">
    <source>
        <dbReference type="SAM" id="Phobius"/>
    </source>
</evidence>
<evidence type="ECO:0000256" key="1">
    <source>
        <dbReference type="ARBA" id="ARBA00023002"/>
    </source>
</evidence>
<dbReference type="InterPro" id="IPR036188">
    <property type="entry name" value="FAD/NAD-bd_sf"/>
</dbReference>
<dbReference type="EMBL" id="JAEMNX010000001">
    <property type="protein sequence ID" value="MBJ7536074.1"/>
    <property type="molecule type" value="Genomic_DNA"/>
</dbReference>
<comment type="caution">
    <text evidence="4">The sequence shown here is derived from an EMBL/GenBank/DDBJ whole genome shotgun (WGS) entry which is preliminary data.</text>
</comment>
<keyword evidence="1" id="KW-0560">Oxidoreductase</keyword>
<evidence type="ECO:0000259" key="3">
    <source>
        <dbReference type="Pfam" id="PF01266"/>
    </source>
</evidence>
<dbReference type="Gene3D" id="3.50.50.60">
    <property type="entry name" value="FAD/NAD(P)-binding domain"/>
    <property type="match status" value="1"/>
</dbReference>
<gene>
    <name evidence="4" type="ORF">I8J31_00125</name>
</gene>
<dbReference type="SUPFAM" id="SSF54373">
    <property type="entry name" value="FAD-linked reductases, C-terminal domain"/>
    <property type="match status" value="1"/>
</dbReference>
<dbReference type="AlphaFoldDB" id="A0A934JRN5"/>
<accession>A0A934JRN5</accession>
<keyword evidence="2" id="KW-0812">Transmembrane</keyword>
<name>A0A934JRN5_9GAMM</name>
<keyword evidence="2" id="KW-0472">Membrane</keyword>
<evidence type="ECO:0000313" key="4">
    <source>
        <dbReference type="EMBL" id="MBJ7536074.1"/>
    </source>
</evidence>
<sequence>MYLSENQQSSNICVIGGGIVGLAISLGLLRHGHKVTLLDESDDAFRASRGNFGLVWVQGKGDTQPQYASITRQSASLWKPFASLLQEETGIDIQLEQKGGLYLCLSEQELQARQTMLTKMKQAANHDYPFSTLDLQQVREFFPEAGPEVVGATWCPEDGHLNPLLYLRSMTELFLKRGGKLAHQGRVVNITKQSTDFILTTEKNTTFHCEKVVLTAGLGNKTLAPMVGLNAPVQPNRGQVLVSERVKHFINYPTGHVRQTGEGSVQIGDSKEDVGFNQGTTLEVMAQIASRARKMFPILKDVQLIRAWGALRIMTPDGYPIYEQSESHPGAYLVTCHSGVTLGAFHEGPLADWISNDKFNPAWEVFHANRFSL</sequence>
<dbReference type="Pfam" id="PF01266">
    <property type="entry name" value="DAO"/>
    <property type="match status" value="1"/>
</dbReference>
<feature type="domain" description="FAD dependent oxidoreductase" evidence="3">
    <location>
        <begin position="12"/>
        <end position="344"/>
    </location>
</feature>